<evidence type="ECO:0000256" key="2">
    <source>
        <dbReference type="ARBA" id="ARBA00022448"/>
    </source>
</evidence>
<keyword evidence="11" id="KW-1185">Reference proteome</keyword>
<evidence type="ECO:0000256" key="7">
    <source>
        <dbReference type="RuleBase" id="RU363032"/>
    </source>
</evidence>
<dbReference type="GO" id="GO:0055085">
    <property type="term" value="P:transmembrane transport"/>
    <property type="evidence" value="ECO:0007669"/>
    <property type="project" value="InterPro"/>
</dbReference>
<evidence type="ECO:0000259" key="9">
    <source>
        <dbReference type="PROSITE" id="PS50928"/>
    </source>
</evidence>
<evidence type="ECO:0000256" key="5">
    <source>
        <dbReference type="ARBA" id="ARBA00022989"/>
    </source>
</evidence>
<dbReference type="GO" id="GO:0005886">
    <property type="term" value="C:plasma membrane"/>
    <property type="evidence" value="ECO:0007669"/>
    <property type="project" value="UniProtKB-SubCell"/>
</dbReference>
<reference evidence="11" key="1">
    <citation type="submission" date="2016-10" db="EMBL/GenBank/DDBJ databases">
        <authorList>
            <person name="Varghese N."/>
            <person name="Submissions S."/>
        </authorList>
    </citation>
    <scope>NUCLEOTIDE SEQUENCE [LARGE SCALE GENOMIC DNA]</scope>
    <source>
        <strain evidence="11">DSM 22002</strain>
    </source>
</reference>
<dbReference type="PANTHER" id="PTHR43386">
    <property type="entry name" value="OLIGOPEPTIDE TRANSPORT SYSTEM PERMEASE PROTEIN APPC"/>
    <property type="match status" value="1"/>
</dbReference>
<evidence type="ECO:0000256" key="1">
    <source>
        <dbReference type="ARBA" id="ARBA00004651"/>
    </source>
</evidence>
<keyword evidence="6 7" id="KW-0472">Membrane</keyword>
<keyword evidence="5 7" id="KW-1133">Transmembrane helix</keyword>
<dbReference type="InterPro" id="IPR035906">
    <property type="entry name" value="MetI-like_sf"/>
</dbReference>
<sequence>MTATVSAPAPAPVAARRGASPLATIVRLRSARIAAVILLGVLVLATLGPALAPYDPLQNTSDILAAPSAAHWLGTDYLGRDVLSRLLAGSPVSVLGAVQVAVIALVVGALPGILSVYLGRVFEWLTLRVVDTLIALPFLVFAVAMTALLGNGITQAMLAVGLLVSPIFYRVARAAALEAVGAQYAEAAQLAGASTWWIVRRHVIAKVLPPIGVALANTMGAGLVVVASLTFLGIGVQPPAPTWGGVLASDLGYLGYRPYAPLFPTVLIMLTVWAFNLLADAIRDASGASGRALLHRVRGGLGRTGAAVAASVPSPPAASERDAEGTVCVPGEPAASASDPSDAASERSPR</sequence>
<dbReference type="PANTHER" id="PTHR43386:SF25">
    <property type="entry name" value="PEPTIDE ABC TRANSPORTER PERMEASE PROTEIN"/>
    <property type="match status" value="1"/>
</dbReference>
<feature type="transmembrane region" description="Helical" evidence="7">
    <location>
        <begin position="155"/>
        <end position="172"/>
    </location>
</feature>
<name>A0A1G8ENG9_9MICO</name>
<feature type="transmembrane region" description="Helical" evidence="7">
    <location>
        <begin position="211"/>
        <end position="236"/>
    </location>
</feature>
<evidence type="ECO:0000256" key="6">
    <source>
        <dbReference type="ARBA" id="ARBA00023136"/>
    </source>
</evidence>
<feature type="transmembrane region" description="Helical" evidence="7">
    <location>
        <begin position="33"/>
        <end position="52"/>
    </location>
</feature>
<dbReference type="AlphaFoldDB" id="A0A1G8ENG9"/>
<accession>A0A1G8ENG9</accession>
<dbReference type="CDD" id="cd06261">
    <property type="entry name" value="TM_PBP2"/>
    <property type="match status" value="1"/>
</dbReference>
<dbReference type="PROSITE" id="PS50928">
    <property type="entry name" value="ABC_TM1"/>
    <property type="match status" value="1"/>
</dbReference>
<feature type="transmembrane region" description="Helical" evidence="7">
    <location>
        <begin position="129"/>
        <end position="149"/>
    </location>
</feature>
<comment type="similarity">
    <text evidence="7">Belongs to the binding-protein-dependent transport system permease family.</text>
</comment>
<evidence type="ECO:0000313" key="11">
    <source>
        <dbReference type="Proteomes" id="UP000198822"/>
    </source>
</evidence>
<dbReference type="RefSeq" id="WP_092504850.1">
    <property type="nucleotide sequence ID" value="NZ_LT629695.1"/>
</dbReference>
<dbReference type="SUPFAM" id="SSF161098">
    <property type="entry name" value="MetI-like"/>
    <property type="match status" value="1"/>
</dbReference>
<dbReference type="EMBL" id="LT629695">
    <property type="protein sequence ID" value="SDH71454.1"/>
    <property type="molecule type" value="Genomic_DNA"/>
</dbReference>
<dbReference type="Pfam" id="PF00528">
    <property type="entry name" value="BPD_transp_1"/>
    <property type="match status" value="1"/>
</dbReference>
<evidence type="ECO:0000313" key="10">
    <source>
        <dbReference type="EMBL" id="SDH71454.1"/>
    </source>
</evidence>
<feature type="transmembrane region" description="Helical" evidence="7">
    <location>
        <begin position="256"/>
        <end position="279"/>
    </location>
</feature>
<keyword evidence="3" id="KW-1003">Cell membrane</keyword>
<organism evidence="10 11">
    <name type="scientific">Agrococcus jejuensis</name>
    <dbReference type="NCBI Taxonomy" id="399736"/>
    <lineage>
        <taxon>Bacteria</taxon>
        <taxon>Bacillati</taxon>
        <taxon>Actinomycetota</taxon>
        <taxon>Actinomycetes</taxon>
        <taxon>Micrococcales</taxon>
        <taxon>Microbacteriaceae</taxon>
        <taxon>Agrococcus</taxon>
    </lineage>
</organism>
<dbReference type="InterPro" id="IPR000515">
    <property type="entry name" value="MetI-like"/>
</dbReference>
<proteinExistence type="inferred from homology"/>
<keyword evidence="2 7" id="KW-0813">Transport</keyword>
<dbReference type="Gene3D" id="1.10.3720.10">
    <property type="entry name" value="MetI-like"/>
    <property type="match status" value="1"/>
</dbReference>
<dbReference type="OrthoDB" id="9812701at2"/>
<dbReference type="Proteomes" id="UP000198822">
    <property type="component" value="Chromosome I"/>
</dbReference>
<evidence type="ECO:0000256" key="4">
    <source>
        <dbReference type="ARBA" id="ARBA00022692"/>
    </source>
</evidence>
<feature type="region of interest" description="Disordered" evidence="8">
    <location>
        <begin position="308"/>
        <end position="350"/>
    </location>
</feature>
<comment type="subcellular location">
    <subcellularLocation>
        <location evidence="1 7">Cell membrane</location>
        <topology evidence="1 7">Multi-pass membrane protein</topology>
    </subcellularLocation>
</comment>
<keyword evidence="4 7" id="KW-0812">Transmembrane</keyword>
<protein>
    <submittedName>
        <fullName evidence="10">Peptide/nickel transport system permease protein</fullName>
    </submittedName>
</protein>
<dbReference type="STRING" id="399736.SAMN04489720_2123"/>
<evidence type="ECO:0000256" key="3">
    <source>
        <dbReference type="ARBA" id="ARBA00022475"/>
    </source>
</evidence>
<feature type="domain" description="ABC transmembrane type-1" evidence="9">
    <location>
        <begin position="90"/>
        <end position="279"/>
    </location>
</feature>
<feature type="transmembrane region" description="Helical" evidence="7">
    <location>
        <begin position="94"/>
        <end position="117"/>
    </location>
</feature>
<feature type="compositionally biased region" description="Low complexity" evidence="8">
    <location>
        <begin position="333"/>
        <end position="343"/>
    </location>
</feature>
<evidence type="ECO:0000256" key="8">
    <source>
        <dbReference type="SAM" id="MobiDB-lite"/>
    </source>
</evidence>
<gene>
    <name evidence="10" type="ORF">SAMN04489720_2123</name>
</gene>
<dbReference type="InterPro" id="IPR050366">
    <property type="entry name" value="BP-dependent_transpt_permease"/>
</dbReference>